<evidence type="ECO:0000313" key="1">
    <source>
        <dbReference type="EMBL" id="VYT23394.1"/>
    </source>
</evidence>
<name>A0A6N2UYY2_9FIRM</name>
<protein>
    <submittedName>
        <fullName evidence="1">Uncharacterized protein</fullName>
    </submittedName>
</protein>
<accession>A0A6N2UYY2</accession>
<reference evidence="1" key="1">
    <citation type="submission" date="2019-11" db="EMBL/GenBank/DDBJ databases">
        <authorList>
            <person name="Feng L."/>
        </authorList>
    </citation>
    <scope>NUCLEOTIDE SEQUENCE</scope>
    <source>
        <strain evidence="1">CnexileLFYP112</strain>
    </source>
</reference>
<organism evidence="1">
    <name type="scientific">[Clostridium] nexile</name>
    <dbReference type="NCBI Taxonomy" id="29361"/>
    <lineage>
        <taxon>Bacteria</taxon>
        <taxon>Bacillati</taxon>
        <taxon>Bacillota</taxon>
        <taxon>Clostridia</taxon>
        <taxon>Lachnospirales</taxon>
        <taxon>Lachnospiraceae</taxon>
        <taxon>Tyzzerella</taxon>
    </lineage>
</organism>
<proteinExistence type="predicted"/>
<dbReference type="EMBL" id="CACRTG010000021">
    <property type="protein sequence ID" value="VYT23394.1"/>
    <property type="molecule type" value="Genomic_DNA"/>
</dbReference>
<sequence length="206" mass="23376">MGNRAVITTPDKKMGVYLHWNGGRDSVEAFLHYCELHGFRSPDRDPYGWARLCQVIGNFFGGGLSVGVGLYDQLDTDNWDNGVYIIEGWRIVGREFNRHAEQSSYDHAVMLHDIDDSQPEGMRLGRYIDAVEVPVCEVEEGDEVWLESVRGGFEPYRVCGFAVPPSLRRTGERLPFVEMHNAEEGREAVLLNPNNFIRSATVRVTR</sequence>
<gene>
    <name evidence="1" type="ORF">CNLFYP112_02394</name>
</gene>
<dbReference type="AlphaFoldDB" id="A0A6N2UYY2"/>